<dbReference type="AlphaFoldDB" id="A0AAW2IGY6"/>
<sequence length="429" mass="49680">MELCDSGQNFSIAKLSMEVLTRNKDSNINNLYSYTIDGHLHNSETAYHMPSPTLFFNNLSKQNRKSEMSLTIPNNMKKKFENFTKYITSKENNYMKYTMDQWNSGYSEFFTSPKPYLYDSNSTASYLIGGFVGSKSQMNNEKHKLSYDLGEVILKIQDIKCKYEEKKTDVPKSQRKQKTFKDANFSYEHQYNIVLVNNTSDKLKNNFKDSRNLANEGFYFASHNIKVDLESVKNKRTCNFQPFLNNEIKADEKHESATVKVTNEICHKKLEDNYETFKDEGTICGSENKDFITAKDTTVSKCDELLEGDQHRSDTTSVHCFTPYERRRQSSECSIESTDSESFIVFDDRCCESSYDEPQNENDKPDFCLDEDDCGNLFEDDEDSCWIRSGDECDTHSEDNEIAEANARWSEIYKNAGEEVDDSKRKVTS</sequence>
<comment type="caution">
    <text evidence="1">The sequence shown here is derived from an EMBL/GenBank/DDBJ whole genome shotgun (WGS) entry which is preliminary data.</text>
</comment>
<protein>
    <submittedName>
        <fullName evidence="1">Uncharacterized protein</fullName>
    </submittedName>
</protein>
<evidence type="ECO:0000313" key="1">
    <source>
        <dbReference type="EMBL" id="KAL0281607.1"/>
    </source>
</evidence>
<gene>
    <name evidence="1" type="ORF">PYX00_002542</name>
</gene>
<reference evidence="1" key="1">
    <citation type="journal article" date="2024" name="Gigascience">
        <title>Chromosome-level genome of the poultry shaft louse Menopon gallinae provides insight into the host-switching and adaptive evolution of parasitic lice.</title>
        <authorList>
            <person name="Xu Y."/>
            <person name="Ma L."/>
            <person name="Liu S."/>
            <person name="Liang Y."/>
            <person name="Liu Q."/>
            <person name="He Z."/>
            <person name="Tian L."/>
            <person name="Duan Y."/>
            <person name="Cai W."/>
            <person name="Li H."/>
            <person name="Song F."/>
        </authorList>
    </citation>
    <scope>NUCLEOTIDE SEQUENCE</scope>
    <source>
        <strain evidence="1">Cailab_2023a</strain>
    </source>
</reference>
<accession>A0AAW2IGY6</accession>
<dbReference type="EMBL" id="JARGDH010000001">
    <property type="protein sequence ID" value="KAL0281607.1"/>
    <property type="molecule type" value="Genomic_DNA"/>
</dbReference>
<name>A0AAW2IGY6_9NEOP</name>
<organism evidence="1">
    <name type="scientific">Menopon gallinae</name>
    <name type="common">poultry shaft louse</name>
    <dbReference type="NCBI Taxonomy" id="328185"/>
    <lineage>
        <taxon>Eukaryota</taxon>
        <taxon>Metazoa</taxon>
        <taxon>Ecdysozoa</taxon>
        <taxon>Arthropoda</taxon>
        <taxon>Hexapoda</taxon>
        <taxon>Insecta</taxon>
        <taxon>Pterygota</taxon>
        <taxon>Neoptera</taxon>
        <taxon>Paraneoptera</taxon>
        <taxon>Psocodea</taxon>
        <taxon>Troctomorpha</taxon>
        <taxon>Phthiraptera</taxon>
        <taxon>Amblycera</taxon>
        <taxon>Menoponidae</taxon>
        <taxon>Menopon</taxon>
    </lineage>
</organism>
<proteinExistence type="predicted"/>